<feature type="domain" description="Exportin-5 C-terminal" evidence="2">
    <location>
        <begin position="310"/>
        <end position="455"/>
    </location>
</feature>
<dbReference type="AlphaFoldDB" id="A0A8T0XA81"/>
<evidence type="ECO:0000256" key="1">
    <source>
        <dbReference type="SAM" id="MobiDB-lite"/>
    </source>
</evidence>
<comment type="caution">
    <text evidence="3">The sequence shown here is derived from an EMBL/GenBank/DDBJ whole genome shotgun (WGS) entry which is preliminary data.</text>
</comment>
<dbReference type="PANTHER" id="PTHR11223:SF3">
    <property type="entry name" value="EXPORTIN-5"/>
    <property type="match status" value="1"/>
</dbReference>
<evidence type="ECO:0000259" key="2">
    <source>
        <dbReference type="Pfam" id="PF19273"/>
    </source>
</evidence>
<dbReference type="InterPro" id="IPR011989">
    <property type="entry name" value="ARM-like"/>
</dbReference>
<dbReference type="GO" id="GO:0006405">
    <property type="term" value="P:RNA export from nucleus"/>
    <property type="evidence" value="ECO:0007669"/>
    <property type="project" value="TreeGrafter"/>
</dbReference>
<evidence type="ECO:0000313" key="3">
    <source>
        <dbReference type="EMBL" id="KAG2652359.1"/>
    </source>
</evidence>
<sequence>MDGADSAQASVEAGGAADLDPRRPTAAAVVEEGQGYVDSLLGASLQLLRKGLPHEIRRQGLKLMLWQHLLRYRWYDLRIEEWRASDDIADLVAGLYGTTNILPSKNAIATLIAEAILSGGISLLNDLLPSIIVLANRGPTEAELAAFIFKWISDFRILCTVDLEGGQSEVIFNGLDDALPNILLFLSSLLEKCGGAVLAKHPEQLTVSGKKHGLTVAACLLAANAYAEWVPVVHLAKYGLIERCKSLLNFSNPQVLALRFFKVVCQRRRPLYATEDYDTAMNLVFWALMNISKYCLTTSKTCSGLLDESLLEFAGRICECLVALGSFNMQFIIKDGNRATHFFQQMLEYYQHYKIALHFRCLQFWLMVLMDLSKENYVAPYPVAVASAVNPASFTNSTEKTNSGALVFVSDDICDGMLDISFERILKKSPVTSPEWLELWSDELHGKNGFVQYRSLLVFLKGGAPKPRYGRETLARGVLLPN</sequence>
<dbReference type="InterPro" id="IPR045065">
    <property type="entry name" value="XPO1/5"/>
</dbReference>
<dbReference type="PANTHER" id="PTHR11223">
    <property type="entry name" value="EXPORTIN 1/5"/>
    <property type="match status" value="1"/>
</dbReference>
<dbReference type="Pfam" id="PF19273">
    <property type="entry name" value="Exportin-5"/>
    <property type="match status" value="1"/>
</dbReference>
<dbReference type="Gene3D" id="1.25.10.10">
    <property type="entry name" value="Leucine-rich Repeat Variant"/>
    <property type="match status" value="1"/>
</dbReference>
<reference evidence="3" key="1">
    <citation type="submission" date="2020-05" db="EMBL/GenBank/DDBJ databases">
        <title>WGS assembly of Panicum virgatum.</title>
        <authorList>
            <person name="Lovell J.T."/>
            <person name="Jenkins J."/>
            <person name="Shu S."/>
            <person name="Juenger T.E."/>
            <person name="Schmutz J."/>
        </authorList>
    </citation>
    <scope>NUCLEOTIDE SEQUENCE</scope>
    <source>
        <strain evidence="3">AP13</strain>
    </source>
</reference>
<accession>A0A8T0XA81</accession>
<protein>
    <recommendedName>
        <fullName evidence="2">Exportin-5 C-terminal domain-containing protein</fullName>
    </recommendedName>
</protein>
<dbReference type="GO" id="GO:0003723">
    <property type="term" value="F:RNA binding"/>
    <property type="evidence" value="ECO:0007669"/>
    <property type="project" value="TreeGrafter"/>
</dbReference>
<dbReference type="Proteomes" id="UP000823388">
    <property type="component" value="Chromosome 1N"/>
</dbReference>
<dbReference type="GO" id="GO:0042565">
    <property type="term" value="C:RNA nuclear export complex"/>
    <property type="evidence" value="ECO:0007669"/>
    <property type="project" value="TreeGrafter"/>
</dbReference>
<organism evidence="3 4">
    <name type="scientific">Panicum virgatum</name>
    <name type="common">Blackwell switchgrass</name>
    <dbReference type="NCBI Taxonomy" id="38727"/>
    <lineage>
        <taxon>Eukaryota</taxon>
        <taxon>Viridiplantae</taxon>
        <taxon>Streptophyta</taxon>
        <taxon>Embryophyta</taxon>
        <taxon>Tracheophyta</taxon>
        <taxon>Spermatophyta</taxon>
        <taxon>Magnoliopsida</taxon>
        <taxon>Liliopsida</taxon>
        <taxon>Poales</taxon>
        <taxon>Poaceae</taxon>
        <taxon>PACMAD clade</taxon>
        <taxon>Panicoideae</taxon>
        <taxon>Panicodae</taxon>
        <taxon>Paniceae</taxon>
        <taxon>Panicinae</taxon>
        <taxon>Panicum</taxon>
        <taxon>Panicum sect. Hiantes</taxon>
    </lineage>
</organism>
<dbReference type="GO" id="GO:0005049">
    <property type="term" value="F:nuclear export signal receptor activity"/>
    <property type="evidence" value="ECO:0007669"/>
    <property type="project" value="InterPro"/>
</dbReference>
<keyword evidence="4" id="KW-1185">Reference proteome</keyword>
<feature type="region of interest" description="Disordered" evidence="1">
    <location>
        <begin position="1"/>
        <end position="22"/>
    </location>
</feature>
<gene>
    <name evidence="3" type="ORF">PVAP13_1NG348400</name>
</gene>
<dbReference type="EMBL" id="CM029038">
    <property type="protein sequence ID" value="KAG2652359.1"/>
    <property type="molecule type" value="Genomic_DNA"/>
</dbReference>
<evidence type="ECO:0000313" key="4">
    <source>
        <dbReference type="Proteomes" id="UP000823388"/>
    </source>
</evidence>
<dbReference type="GO" id="GO:0006611">
    <property type="term" value="P:protein export from nucleus"/>
    <property type="evidence" value="ECO:0007669"/>
    <property type="project" value="InterPro"/>
</dbReference>
<name>A0A8T0XA81_PANVG</name>
<proteinExistence type="predicted"/>
<dbReference type="GO" id="GO:0005737">
    <property type="term" value="C:cytoplasm"/>
    <property type="evidence" value="ECO:0007669"/>
    <property type="project" value="TreeGrafter"/>
</dbReference>
<dbReference type="GO" id="GO:0005634">
    <property type="term" value="C:nucleus"/>
    <property type="evidence" value="ECO:0007669"/>
    <property type="project" value="TreeGrafter"/>
</dbReference>
<dbReference type="InterPro" id="IPR045478">
    <property type="entry name" value="Exportin-5_C"/>
</dbReference>